<evidence type="ECO:0000256" key="1">
    <source>
        <dbReference type="SAM" id="MobiDB-lite"/>
    </source>
</evidence>
<proteinExistence type="predicted"/>
<name>A0A2N8PZU5_ENTAV</name>
<accession>A0A2N8PZU5</accession>
<dbReference type="AlphaFoldDB" id="A0A2N8PZU5"/>
<protein>
    <submittedName>
        <fullName evidence="2">Uncharacterized protein</fullName>
    </submittedName>
</protein>
<dbReference type="RefSeq" id="WP_049221948.1">
    <property type="nucleotide sequence ID" value="NZ_CABGUH010000006.1"/>
</dbReference>
<feature type="compositionally biased region" description="Basic and acidic residues" evidence="1">
    <location>
        <begin position="256"/>
        <end position="265"/>
    </location>
</feature>
<feature type="compositionally biased region" description="Polar residues" evidence="1">
    <location>
        <begin position="277"/>
        <end position="290"/>
    </location>
</feature>
<dbReference type="Proteomes" id="UP000316316">
    <property type="component" value="Unassembled WGS sequence"/>
</dbReference>
<feature type="region of interest" description="Disordered" evidence="1">
    <location>
        <begin position="255"/>
        <end position="354"/>
    </location>
</feature>
<dbReference type="GeneID" id="69569392"/>
<reference evidence="2 3" key="1">
    <citation type="submission" date="2017-10" db="EMBL/GenBank/DDBJ databases">
        <title>FDA dAtabase for Regulatory Grade micrObial Sequences (FDA-ARGOS): Supporting development and validation of Infectious Disease Dx tests.</title>
        <authorList>
            <person name="Campos J."/>
            <person name="Goldberg B."/>
            <person name="Tallon L.J."/>
            <person name="Sadzewicz L."/>
            <person name="Sengamalay N."/>
            <person name="Ott S."/>
            <person name="Godinez A."/>
            <person name="Nagaraj S."/>
            <person name="Vyas G."/>
            <person name="Aluvathingal J."/>
            <person name="Nadendla S."/>
            <person name="Geyer C."/>
            <person name="Nandy P."/>
            <person name="Hobson J."/>
            <person name="Sichtig H."/>
        </authorList>
    </citation>
    <scope>NUCLEOTIDE SEQUENCE [LARGE SCALE GENOMIC DNA]</scope>
    <source>
        <strain evidence="2 3">FDAARGOS_185</strain>
    </source>
</reference>
<sequence length="354" mass="40742">MSTQPWALSQLQLFVTKRERLEKAIMKAYTDSHDADTVIQYVVAVLVRNSLCISDFSLICKDLIREILLFAEPSDVLRNFAPLFHDFFDSEKEWEQVIRRLYKKTKEYHRYNNRVSGCKKYLFAKTTSIEELEGQQYKVYSTFQDAVGKIHAWSLRDADKNASAMKIDAVLELLSSLTIFEKDGVRRFVKLENSEIVNCTRHIKIRKGEIVEESAPVSASQTESVKPAFDFSTMSEEERLQLVEMLLPEGIVLADTRSEGQKENPDNEEISLPEKSIATSQEPESTSGAVTSIVEETPEPVKENKNPKNPQSIYKKPKSEKQIAIEEKTDLMKRKNKGQSNPKKSKDRKRRRRK</sequence>
<evidence type="ECO:0000313" key="2">
    <source>
        <dbReference type="EMBL" id="TRZ35425.1"/>
    </source>
</evidence>
<evidence type="ECO:0000313" key="3">
    <source>
        <dbReference type="Proteomes" id="UP000316316"/>
    </source>
</evidence>
<comment type="caution">
    <text evidence="2">The sequence shown here is derived from an EMBL/GenBank/DDBJ whole genome shotgun (WGS) entry which is preliminary data.</text>
</comment>
<gene>
    <name evidence="2" type="ORF">AUF17_15620</name>
</gene>
<feature type="compositionally biased region" description="Basic residues" evidence="1">
    <location>
        <begin position="343"/>
        <end position="354"/>
    </location>
</feature>
<organism evidence="2 3">
    <name type="scientific">Enterococcus avium</name>
    <name type="common">Streptococcus avium</name>
    <dbReference type="NCBI Taxonomy" id="33945"/>
    <lineage>
        <taxon>Bacteria</taxon>
        <taxon>Bacillati</taxon>
        <taxon>Bacillota</taxon>
        <taxon>Bacilli</taxon>
        <taxon>Lactobacillales</taxon>
        <taxon>Enterococcaceae</taxon>
        <taxon>Enterococcus</taxon>
    </lineage>
</organism>
<dbReference type="EMBL" id="PDXQ01000001">
    <property type="protein sequence ID" value="TRZ35425.1"/>
    <property type="molecule type" value="Genomic_DNA"/>
</dbReference>
<feature type="compositionally biased region" description="Basic and acidic residues" evidence="1">
    <location>
        <begin position="317"/>
        <end position="333"/>
    </location>
</feature>